<evidence type="ECO:0000256" key="1">
    <source>
        <dbReference type="ARBA" id="ARBA00003681"/>
    </source>
</evidence>
<keyword evidence="8" id="KW-1185">Reference proteome</keyword>
<feature type="domain" description="HPr" evidence="6">
    <location>
        <begin position="1"/>
        <end position="84"/>
    </location>
</feature>
<dbReference type="InterPro" id="IPR050399">
    <property type="entry name" value="HPr"/>
</dbReference>
<dbReference type="PROSITE" id="PS00369">
    <property type="entry name" value="PTS_HPR_HIS"/>
    <property type="match status" value="1"/>
</dbReference>
<comment type="caution">
    <text evidence="7">The sequence shown here is derived from an EMBL/GenBank/DDBJ whole genome shotgun (WGS) entry which is preliminary data.</text>
</comment>
<evidence type="ECO:0000313" key="8">
    <source>
        <dbReference type="Proteomes" id="UP000614200"/>
    </source>
</evidence>
<evidence type="ECO:0000256" key="4">
    <source>
        <dbReference type="ARBA" id="ARBA00022490"/>
    </source>
</evidence>
<comment type="subcellular location">
    <subcellularLocation>
        <location evidence="2">Cytoplasm</location>
    </subcellularLocation>
</comment>
<gene>
    <name evidence="7" type="ORF">ISU02_17265</name>
</gene>
<name>A0ABR9ZWK6_9FIRM</name>
<dbReference type="PROSITE" id="PS51350">
    <property type="entry name" value="PTS_HPR_DOM"/>
    <property type="match status" value="1"/>
</dbReference>
<dbReference type="InterPro" id="IPR000032">
    <property type="entry name" value="HPr-like"/>
</dbReference>
<keyword evidence="4" id="KW-0963">Cytoplasm</keyword>
<dbReference type="RefSeq" id="WP_194703093.1">
    <property type="nucleotide sequence ID" value="NZ_JADKNH010000011.1"/>
</dbReference>
<evidence type="ECO:0000313" key="7">
    <source>
        <dbReference type="EMBL" id="MBF4694852.1"/>
    </source>
</evidence>
<dbReference type="PRINTS" id="PR00107">
    <property type="entry name" value="PHOSPHOCPHPR"/>
</dbReference>
<dbReference type="CDD" id="cd00367">
    <property type="entry name" value="PTS-HPr_like"/>
    <property type="match status" value="1"/>
</dbReference>
<dbReference type="Pfam" id="PF00381">
    <property type="entry name" value="PTS-HPr"/>
    <property type="match status" value="1"/>
</dbReference>
<protein>
    <recommendedName>
        <fullName evidence="3">Phosphocarrier protein HPr</fullName>
    </recommendedName>
</protein>
<dbReference type="InterPro" id="IPR001020">
    <property type="entry name" value="PTS_HPr_His_P_site"/>
</dbReference>
<evidence type="ECO:0000256" key="2">
    <source>
        <dbReference type="ARBA" id="ARBA00004496"/>
    </source>
</evidence>
<keyword evidence="5" id="KW-0598">Phosphotransferase system</keyword>
<dbReference type="SUPFAM" id="SSF55594">
    <property type="entry name" value="HPr-like"/>
    <property type="match status" value="1"/>
</dbReference>
<evidence type="ECO:0000256" key="3">
    <source>
        <dbReference type="ARBA" id="ARBA00020422"/>
    </source>
</evidence>
<evidence type="ECO:0000259" key="6">
    <source>
        <dbReference type="PROSITE" id="PS51350"/>
    </source>
</evidence>
<accession>A0ABR9ZWK6</accession>
<dbReference type="PANTHER" id="PTHR33705:SF2">
    <property type="entry name" value="PHOSPHOCARRIER PROTEIN NPR"/>
    <property type="match status" value="1"/>
</dbReference>
<dbReference type="Proteomes" id="UP000614200">
    <property type="component" value="Unassembled WGS sequence"/>
</dbReference>
<dbReference type="EMBL" id="JADKNH010000011">
    <property type="protein sequence ID" value="MBF4694852.1"/>
    <property type="molecule type" value="Genomic_DNA"/>
</dbReference>
<comment type="function">
    <text evidence="1">General (non sugar-specific) component of the phosphoenolpyruvate-dependent sugar phosphotransferase system (sugar PTS). This major carbohydrate active-transport system catalyzes the phosphorylation of incoming sugar substrates concomitantly with their translocation across the cell membrane. The phosphoryl group from phosphoenolpyruvate (PEP) is transferred to the phosphoryl carrier protein HPr by enzyme I. Phospho-HPr then transfers it to the PTS EIIA domain.</text>
</comment>
<dbReference type="NCBIfam" id="TIGR01003">
    <property type="entry name" value="PTS_HPr_family"/>
    <property type="match status" value="1"/>
</dbReference>
<dbReference type="PANTHER" id="PTHR33705">
    <property type="entry name" value="PHOSPHOCARRIER PROTEIN HPR"/>
    <property type="match status" value="1"/>
</dbReference>
<sequence>MKKITATCLYKEGIHARPASELVRICQPVKSDIIIRKDGAEGNPKSILSLMSLGISYNDSLTIEISGADEAEAASSIEAFFKQS</sequence>
<reference evidence="7 8" key="1">
    <citation type="submission" date="2020-11" db="EMBL/GenBank/DDBJ databases">
        <title>Fusibacter basophilias sp. nov.</title>
        <authorList>
            <person name="Qiu D."/>
        </authorList>
    </citation>
    <scope>NUCLEOTIDE SEQUENCE [LARGE SCALE GENOMIC DNA]</scope>
    <source>
        <strain evidence="7 8">Q10-2</strain>
    </source>
</reference>
<organism evidence="7 8">
    <name type="scientific">Fusibacter ferrireducens</name>
    <dbReference type="NCBI Taxonomy" id="2785058"/>
    <lineage>
        <taxon>Bacteria</taxon>
        <taxon>Bacillati</taxon>
        <taxon>Bacillota</taxon>
        <taxon>Clostridia</taxon>
        <taxon>Eubacteriales</taxon>
        <taxon>Eubacteriales Family XII. Incertae Sedis</taxon>
        <taxon>Fusibacter</taxon>
    </lineage>
</organism>
<dbReference type="InterPro" id="IPR035895">
    <property type="entry name" value="HPr-like_sf"/>
</dbReference>
<dbReference type="Gene3D" id="3.30.1340.10">
    <property type="entry name" value="HPr-like"/>
    <property type="match status" value="1"/>
</dbReference>
<evidence type="ECO:0000256" key="5">
    <source>
        <dbReference type="ARBA" id="ARBA00022683"/>
    </source>
</evidence>
<proteinExistence type="predicted"/>